<evidence type="ECO:0000313" key="3">
    <source>
        <dbReference type="EMBL" id="KAG0468206.1"/>
    </source>
</evidence>
<dbReference type="OrthoDB" id="683049at2759"/>
<feature type="compositionally biased region" description="Acidic residues" evidence="1">
    <location>
        <begin position="157"/>
        <end position="169"/>
    </location>
</feature>
<dbReference type="AlphaFoldDB" id="A0A835UQN5"/>
<dbReference type="EMBL" id="JADCNM010000009">
    <property type="protein sequence ID" value="KAG0468206.1"/>
    <property type="molecule type" value="Genomic_DNA"/>
</dbReference>
<feature type="domain" description="Myb/SANT-like" evidence="2">
    <location>
        <begin position="13"/>
        <end position="106"/>
    </location>
</feature>
<sequence length="325" mass="37639">MGKIRQAGPSAIWSHDVVMMFCDLCLREIARGNRPNTHFNKAGWRSLVRNFKKYSGRDYDRLQLKNKWDLLKKDWKIWKDLKKAAVGFGWNSKRNTFDASEEWWTEKIKEFPTAKKFRYHGFDPQLEEKLDKMFLNMVPGDDLACVPTSAPSTPGVAEEDDEPREFEDCESSKSLSGDEKVSNELSRPDISSQRVNQISPYFLRSRNKISSPKSAPSNVAQGVSPFFQEQMRQAKILQTQIQQLVDAVTKRSKASVALSKPCSTIAEAVRELDCIEELEQSPELYGYAVDLLMQKDSREMFMALKPRKRIWYLMREFEKSRRGIM</sequence>
<gene>
    <name evidence="3" type="ORF">HPP92_017534</name>
</gene>
<dbReference type="InterPro" id="IPR024752">
    <property type="entry name" value="Myb/SANT-like_dom"/>
</dbReference>
<organism evidence="3 4">
    <name type="scientific">Vanilla planifolia</name>
    <name type="common">Vanilla</name>
    <dbReference type="NCBI Taxonomy" id="51239"/>
    <lineage>
        <taxon>Eukaryota</taxon>
        <taxon>Viridiplantae</taxon>
        <taxon>Streptophyta</taxon>
        <taxon>Embryophyta</taxon>
        <taxon>Tracheophyta</taxon>
        <taxon>Spermatophyta</taxon>
        <taxon>Magnoliopsida</taxon>
        <taxon>Liliopsida</taxon>
        <taxon>Asparagales</taxon>
        <taxon>Orchidaceae</taxon>
        <taxon>Vanilloideae</taxon>
        <taxon>Vanilleae</taxon>
        <taxon>Vanilla</taxon>
    </lineage>
</organism>
<dbReference type="Pfam" id="PF12776">
    <property type="entry name" value="Myb_DNA-bind_3"/>
    <property type="match status" value="1"/>
</dbReference>
<accession>A0A835UQN5</accession>
<dbReference type="PANTHER" id="PTHR31704:SF37">
    <property type="entry name" value="HEAT SHOCK PROTEIN"/>
    <property type="match status" value="1"/>
</dbReference>
<protein>
    <recommendedName>
        <fullName evidence="2">Myb/SANT-like domain-containing protein</fullName>
    </recommendedName>
</protein>
<dbReference type="PANTHER" id="PTHR31704">
    <property type="entry name" value="MYB/SANT-LIKE DNA-BINDING DOMAIN PROTEIN-RELATED"/>
    <property type="match status" value="1"/>
</dbReference>
<dbReference type="Proteomes" id="UP000639772">
    <property type="component" value="Chromosome 9"/>
</dbReference>
<feature type="region of interest" description="Disordered" evidence="1">
    <location>
        <begin position="145"/>
        <end position="191"/>
    </location>
</feature>
<evidence type="ECO:0000313" key="4">
    <source>
        <dbReference type="Proteomes" id="UP000639772"/>
    </source>
</evidence>
<name>A0A835UQN5_VANPL</name>
<proteinExistence type="predicted"/>
<comment type="caution">
    <text evidence="3">The sequence shown here is derived from an EMBL/GenBank/DDBJ whole genome shotgun (WGS) entry which is preliminary data.</text>
</comment>
<reference evidence="3 4" key="1">
    <citation type="journal article" date="2020" name="Nat. Food">
        <title>A phased Vanilla planifolia genome enables genetic improvement of flavour and production.</title>
        <authorList>
            <person name="Hasing T."/>
            <person name="Tang H."/>
            <person name="Brym M."/>
            <person name="Khazi F."/>
            <person name="Huang T."/>
            <person name="Chambers A.H."/>
        </authorList>
    </citation>
    <scope>NUCLEOTIDE SEQUENCE [LARGE SCALE GENOMIC DNA]</scope>
    <source>
        <tissue evidence="3">Leaf</tissue>
    </source>
</reference>
<evidence type="ECO:0000259" key="2">
    <source>
        <dbReference type="Pfam" id="PF12776"/>
    </source>
</evidence>
<evidence type="ECO:0000256" key="1">
    <source>
        <dbReference type="SAM" id="MobiDB-lite"/>
    </source>
</evidence>